<gene>
    <name evidence="1" type="ORF">CKALI_10205</name>
</gene>
<dbReference type="Proteomes" id="UP000427071">
    <property type="component" value="Chromosome"/>
</dbReference>
<proteinExistence type="predicted"/>
<dbReference type="KEGG" id="ckw:CKALI_10205"/>
<dbReference type="EMBL" id="CP046452">
    <property type="protein sequence ID" value="QGU02896.1"/>
    <property type="molecule type" value="Genomic_DNA"/>
</dbReference>
<accession>A0A6B8VW42</accession>
<sequence>MSLVNDILAINGVASMHRGQFGEIALLFPGSRVPGIRCSNEGVEVHVVAKRTAGDLHKLADAIRTQASSHTDAPVDVYIGDIE</sequence>
<evidence type="ECO:0000313" key="1">
    <source>
        <dbReference type="EMBL" id="QGU02896.1"/>
    </source>
</evidence>
<keyword evidence="2" id="KW-1185">Reference proteome</keyword>
<name>A0A6B8VW42_9CORY</name>
<organism evidence="1 2">
    <name type="scientific">Corynebacterium kalinowskii</name>
    <dbReference type="NCBI Taxonomy" id="2675216"/>
    <lineage>
        <taxon>Bacteria</taxon>
        <taxon>Bacillati</taxon>
        <taxon>Actinomycetota</taxon>
        <taxon>Actinomycetes</taxon>
        <taxon>Mycobacteriales</taxon>
        <taxon>Corynebacteriaceae</taxon>
        <taxon>Corynebacterium</taxon>
    </lineage>
</organism>
<reference evidence="2" key="1">
    <citation type="submission" date="2019-11" db="EMBL/GenBank/DDBJ databases">
        <title>Complete genome sequence of Corynebacterium kalinowskii 1959, a novel Corynebacterium species isolated from soil of a small paddock in Vilsendorf, Germany.</title>
        <authorList>
            <person name="Schaffert L."/>
            <person name="Ruwe M."/>
            <person name="Milse J."/>
            <person name="Hanuschka K."/>
            <person name="Ortseifen V."/>
            <person name="Droste J."/>
            <person name="Brandt D."/>
            <person name="Schlueter L."/>
            <person name="Kutter Y."/>
            <person name="Vinke S."/>
            <person name="Viehoefer P."/>
            <person name="Jacob L."/>
            <person name="Luebke N.-C."/>
            <person name="Schulte-Berndt E."/>
            <person name="Hain C."/>
            <person name="Linder M."/>
            <person name="Schmidt P."/>
            <person name="Wollenschlaeger L."/>
            <person name="Luttermann T."/>
            <person name="Thieme E."/>
            <person name="Hassa J."/>
            <person name="Haak M."/>
            <person name="Wittchen M."/>
            <person name="Mentz A."/>
            <person name="Persicke M."/>
            <person name="Busche T."/>
            <person name="Ruckert C."/>
        </authorList>
    </citation>
    <scope>NUCLEOTIDE SEQUENCE [LARGE SCALE GENOMIC DNA]</scope>
    <source>
        <strain evidence="2">1959</strain>
    </source>
</reference>
<protein>
    <submittedName>
        <fullName evidence="1">Uncharacterized protein</fullName>
    </submittedName>
</protein>
<dbReference type="RefSeq" id="WP_156193236.1">
    <property type="nucleotide sequence ID" value="NZ_CP046452.1"/>
</dbReference>
<evidence type="ECO:0000313" key="2">
    <source>
        <dbReference type="Proteomes" id="UP000427071"/>
    </source>
</evidence>
<dbReference type="AlphaFoldDB" id="A0A6B8VW42"/>